<dbReference type="Proteomes" id="UP000031866">
    <property type="component" value="Chromosome"/>
</dbReference>
<accession>A0A0B5QEH3</accession>
<dbReference type="OrthoDB" id="9782395at2"/>
<evidence type="ECO:0000313" key="6">
    <source>
        <dbReference type="EMBL" id="AJH00655.1"/>
    </source>
</evidence>
<keyword evidence="6" id="KW-0489">Methyltransferase</keyword>
<organism evidence="6 7">
    <name type="scientific">Clostridium beijerinckii</name>
    <name type="common">Clostridium MP</name>
    <dbReference type="NCBI Taxonomy" id="1520"/>
    <lineage>
        <taxon>Bacteria</taxon>
        <taxon>Bacillati</taxon>
        <taxon>Bacillota</taxon>
        <taxon>Clostridia</taxon>
        <taxon>Eubacteriales</taxon>
        <taxon>Clostridiaceae</taxon>
        <taxon>Clostridium</taxon>
    </lineage>
</organism>
<proteinExistence type="predicted"/>
<evidence type="ECO:0000256" key="2">
    <source>
        <dbReference type="ARBA" id="ARBA00022692"/>
    </source>
</evidence>
<evidence type="ECO:0000256" key="1">
    <source>
        <dbReference type="ARBA" id="ARBA00004127"/>
    </source>
</evidence>
<keyword evidence="3 5" id="KW-1133">Transmembrane helix</keyword>
<feature type="transmembrane region" description="Helical" evidence="5">
    <location>
        <begin position="43"/>
        <end position="65"/>
    </location>
</feature>
<dbReference type="KEGG" id="cbei:LF65_04113"/>
<dbReference type="EMBL" id="CP010086">
    <property type="protein sequence ID" value="AJH00655.1"/>
    <property type="molecule type" value="Genomic_DNA"/>
</dbReference>
<dbReference type="PANTHER" id="PTHR12714">
    <property type="entry name" value="PROTEIN-S ISOPRENYLCYSTEINE O-METHYLTRANSFERASE"/>
    <property type="match status" value="1"/>
</dbReference>
<evidence type="ECO:0000256" key="5">
    <source>
        <dbReference type="SAM" id="Phobius"/>
    </source>
</evidence>
<comment type="subcellular location">
    <subcellularLocation>
        <location evidence="1">Endomembrane system</location>
        <topology evidence="1">Multi-pass membrane protein</topology>
    </subcellularLocation>
</comment>
<dbReference type="GO" id="GO:0008168">
    <property type="term" value="F:methyltransferase activity"/>
    <property type="evidence" value="ECO:0007669"/>
    <property type="project" value="UniProtKB-KW"/>
</dbReference>
<evidence type="ECO:0000313" key="7">
    <source>
        <dbReference type="Proteomes" id="UP000031866"/>
    </source>
</evidence>
<dbReference type="InterPro" id="IPR007318">
    <property type="entry name" value="Phopholipid_MeTrfase"/>
</dbReference>
<reference evidence="7" key="1">
    <citation type="submission" date="2014-12" db="EMBL/GenBank/DDBJ databases">
        <title>Genome sequence of Clostridium beijerinckii strain 59B.</title>
        <authorList>
            <person name="Little G.T."/>
            <person name="Minton N.P."/>
        </authorList>
    </citation>
    <scope>NUCLEOTIDE SEQUENCE [LARGE SCALE GENOMIC DNA]</scope>
    <source>
        <strain evidence="7">59B</strain>
    </source>
</reference>
<keyword evidence="6" id="KW-0808">Transferase</keyword>
<dbReference type="RefSeq" id="WP_041898550.1">
    <property type="nucleotide sequence ID" value="NZ_CP010086.2"/>
</dbReference>
<evidence type="ECO:0000256" key="3">
    <source>
        <dbReference type="ARBA" id="ARBA00022989"/>
    </source>
</evidence>
<sequence length="191" mass="22525">MSNITVVSYIWGIFWIYWILAAMKTRSNVKKESSGQKSIPRILHLMFVIISYAITFFQFKNIFLWNRIIPNYEYVEYIGIVILVFSLLFAIWARIVLGRNWSGAIQKVEEQRLVRSGPYKYIRNPIYTGIVCGFFGTFLTFGSLASIIGFCIILTTYIIKINREQRFLVLEFGKEYEKYIKESWALIPYVF</sequence>
<dbReference type="GO" id="GO:0012505">
    <property type="term" value="C:endomembrane system"/>
    <property type="evidence" value="ECO:0007669"/>
    <property type="project" value="UniProtKB-SubCell"/>
</dbReference>
<feature type="transmembrane region" description="Helical" evidence="5">
    <location>
        <begin position="126"/>
        <end position="159"/>
    </location>
</feature>
<feature type="transmembrane region" description="Helical" evidence="5">
    <location>
        <begin position="77"/>
        <end position="97"/>
    </location>
</feature>
<evidence type="ECO:0000256" key="4">
    <source>
        <dbReference type="ARBA" id="ARBA00023136"/>
    </source>
</evidence>
<keyword evidence="2 5" id="KW-0812">Transmembrane</keyword>
<name>A0A0B5QEH3_CLOBE</name>
<dbReference type="AlphaFoldDB" id="A0A0B5QEH3"/>
<keyword evidence="4 5" id="KW-0472">Membrane</keyword>
<protein>
    <submittedName>
        <fullName evidence="6">Isoprenylcysteine carboxyl methyltransferase</fullName>
    </submittedName>
</protein>
<dbReference type="GO" id="GO:0032259">
    <property type="term" value="P:methylation"/>
    <property type="evidence" value="ECO:0007669"/>
    <property type="project" value="UniProtKB-KW"/>
</dbReference>
<gene>
    <name evidence="6" type="ORF">LF65_04113</name>
</gene>
<feature type="transmembrane region" description="Helical" evidence="5">
    <location>
        <begin position="6"/>
        <end position="23"/>
    </location>
</feature>
<dbReference type="STRING" id="1520.LF65_04113"/>
<dbReference type="Gene3D" id="1.20.120.1630">
    <property type="match status" value="1"/>
</dbReference>
<dbReference type="PANTHER" id="PTHR12714:SF9">
    <property type="entry name" value="PROTEIN-S-ISOPRENYLCYSTEINE O-METHYLTRANSFERASE"/>
    <property type="match status" value="1"/>
</dbReference>
<dbReference type="Pfam" id="PF04191">
    <property type="entry name" value="PEMT"/>
    <property type="match status" value="1"/>
</dbReference>